<evidence type="ECO:0000256" key="4">
    <source>
        <dbReference type="ARBA" id="ARBA00022603"/>
    </source>
</evidence>
<dbReference type="InterPro" id="IPR000313">
    <property type="entry name" value="PWWP_dom"/>
</dbReference>
<keyword evidence="7" id="KW-0479">Metal-binding</keyword>
<dbReference type="PROSITE" id="PS51679">
    <property type="entry name" value="SAM_MT_C5"/>
    <property type="match status" value="1"/>
</dbReference>
<dbReference type="Gene3D" id="3.40.50.150">
    <property type="entry name" value="Vaccinia Virus protein VP39"/>
    <property type="match status" value="2"/>
</dbReference>
<feature type="compositionally biased region" description="Basic and acidic residues" evidence="12">
    <location>
        <begin position="613"/>
        <end position="626"/>
    </location>
</feature>
<evidence type="ECO:0000313" key="15">
    <source>
        <dbReference type="EnsemblMetazoa" id="XP_038064504.1"/>
    </source>
</evidence>
<dbReference type="GO" id="GO:0005634">
    <property type="term" value="C:nucleus"/>
    <property type="evidence" value="ECO:0007669"/>
    <property type="project" value="UniProtKB-SubCell"/>
</dbReference>
<dbReference type="Pfam" id="PF00145">
    <property type="entry name" value="DNA_methylase"/>
    <property type="match status" value="1"/>
</dbReference>
<dbReference type="GO" id="GO:0003886">
    <property type="term" value="F:DNA (cytosine-5-)-methyltransferase activity"/>
    <property type="evidence" value="ECO:0007669"/>
    <property type="project" value="UniProtKB-EC"/>
</dbReference>
<evidence type="ECO:0000256" key="11">
    <source>
        <dbReference type="PROSITE-ProRule" id="PRU01016"/>
    </source>
</evidence>
<keyword evidence="4 11" id="KW-0489">Methyltransferase</keyword>
<dbReference type="EnsemblMetazoa" id="XM_038208576.1">
    <property type="protein sequence ID" value="XP_038064504.1"/>
    <property type="gene ID" value="LOC119734935"/>
</dbReference>
<dbReference type="GO" id="GO:0032259">
    <property type="term" value="P:methylation"/>
    <property type="evidence" value="ECO:0007669"/>
    <property type="project" value="UniProtKB-KW"/>
</dbReference>
<comment type="subcellular location">
    <subcellularLocation>
        <location evidence="1">Nucleus</location>
    </subcellularLocation>
</comment>
<dbReference type="GeneID" id="119734935"/>
<keyword evidence="3" id="KW-0678">Repressor</keyword>
<evidence type="ECO:0000259" key="14">
    <source>
        <dbReference type="PROSITE" id="PS51533"/>
    </source>
</evidence>
<feature type="compositionally biased region" description="Polar residues" evidence="12">
    <location>
        <begin position="573"/>
        <end position="586"/>
    </location>
</feature>
<dbReference type="GO" id="GO:0008270">
    <property type="term" value="F:zinc ion binding"/>
    <property type="evidence" value="ECO:0007669"/>
    <property type="project" value="UniProtKB-KW"/>
</dbReference>
<keyword evidence="16" id="KW-1185">Reference proteome</keyword>
<dbReference type="EC" id="2.1.1.37" evidence="2"/>
<feature type="region of interest" description="Disordered" evidence="12">
    <location>
        <begin position="46"/>
        <end position="327"/>
    </location>
</feature>
<feature type="compositionally biased region" description="Basic and acidic residues" evidence="12">
    <location>
        <begin position="649"/>
        <end position="660"/>
    </location>
</feature>
<dbReference type="PROSITE" id="PS51533">
    <property type="entry name" value="ADD"/>
    <property type="match status" value="1"/>
</dbReference>
<feature type="compositionally biased region" description="Polar residues" evidence="12">
    <location>
        <begin position="51"/>
        <end position="70"/>
    </location>
</feature>
<feature type="compositionally biased region" description="Basic and acidic residues" evidence="12">
    <location>
        <begin position="966"/>
        <end position="980"/>
    </location>
</feature>
<feature type="active site" evidence="11">
    <location>
        <position position="1479"/>
    </location>
</feature>
<evidence type="ECO:0000256" key="5">
    <source>
        <dbReference type="ARBA" id="ARBA00022679"/>
    </source>
</evidence>
<feature type="compositionally biased region" description="Low complexity" evidence="12">
    <location>
        <begin position="189"/>
        <end position="200"/>
    </location>
</feature>
<dbReference type="InterPro" id="IPR040552">
    <property type="entry name" value="DNMT3_ADD_GATA1-like"/>
</dbReference>
<protein>
    <recommendedName>
        <fullName evidence="2">DNA (cytosine-5-)-methyltransferase</fullName>
        <ecNumber evidence="2">2.1.1.37</ecNumber>
    </recommendedName>
</protein>
<sequence>MPFYSKQSLLREYHRWNAPKRRNLDRYIEVIYGKTFLSELKMNLEKKRQDQSTAAQGRSQQPQKAVNGSSKQEKPSDSETRNAAEDEGHLQETVTKEIPRRKRYAPLAHGSKSREAGSSSGLMTRKRRQSRWIYARDVSSSTELTGETSKNEEEEGRFQADGERKEASTDQDIPAVMDREEDAFIPSRSDSSTTEGTGEASTKKQGGRLQADAESKAASTIQDNPDKGAFISTRTKRSRGIRERNDEGKRDDTRTDGSLGAQSTQRSLETLPRGNAETATSDAPETSRAVEDKPSSEQKAITSRTQRKSSRKSYPSGNVDGTELDLPVGEAGCDIQKIQALNAVAESTMTTASESHDQFEDDQDGALSSSQISGVTGQSALGLRGRTRNRRAFSPQQRRRVTRQRFTSSRNVSGSYKVDSRDTVTTSQPSSTSESEVKESVSDSAEGSSTALMQGGPSQERAVASKRVIRFRQTARKCFPNLSQSAAVEYGGKRSRLADAQPFSFTLASDQRLDSASFSRRVSVEVHRLEEPVGCSPSSLTTQVDSCPAEIGSHDETQAMVDVGEIVKRVEGNASSDDVSLRGQESQDPRDEDLWDLSVVSAIEDIPLLEDDDKGKSSQKETDAPRHPTKTQRDVTTGTQEWMPGGFSSKHEDLDCKPENDNDDSVIDESVEDDDSTSPIGSYLPGLSRLHGNLPTESQPPYVNSPIIPVLGLLHQPTGKEKQVEIANKTAPTSRSRSWDSRGYVFTSPTNFPVGNWKTKNRETPQEVEQTEKVGPRQRRSPSGRPVATVIKKDRLVDTGVRSLTTLNTGAVTSTGLAPHLPAEKNSNVKTDIKTENSLNGQTKKMDQGVAIETPVKDEMYYPRPQEEPVVVPKKIRTAAEKKHRWSNQEGNTNFPDQKKDGLKQEHQPLFSPVKLAKQVDWASGQTGARKRKRNDSQESQMRGHSGWEESLRQKPATVTKFQAGESHKTSKKPETEKKRWQSPAKNIIQSPTKADSDKSYLATKSPFRDVWKPPPSKKMKLYEGSDHAQKSSEEEELSKPITTHVSTPRPPPVLQDKFRYGELIWGKMKGFNWWPGTVVHHHACGRDAAPSDACWVKWYGDDKFSKLNLSQVTPFFQFSAHFSHSTFLHTALYRRAVFLALLIASTRAGKTYASDPTQYKTEVPKRSRRSDPAWQKFYELCNEMIGWAKDGFEPGGKDAIMPDEVEQQLPPRPASPPPSPALSTPTKRSNRSPSKSSGTWKDIRDVVIPEVRNGMKCIEDICIGCGSSKLTAQHPFFIGGLCEVCRIEYAEMAYVFDEDGYQCFCCICAEGSDIILCDQPECYRSFCHDCIECLVGPGEVQTILADDQWKCYMCNPEPTAGLLTRREDWPQKLLLFFQQDHSQNFPPIRTYPPVAMDQRKPVRVLSLFDGIGTGMLVLKELGVKVDCYYASEINEEAMQVSSVRHDGVIQQLNDVRGITEQEIKSLGPFDLLIGGSPCNDLSIANPARKGLFEGTGVLFFEFYRLLTAVRPEADSQRPFFWLFENVVGMPHKHKMDISRFLQCDPVVVDAKDVSPAHRARYFWGNLPGMNRPNVATDHNALCLQDCLEPNCNRQAQFSKVRTVTSKLNSIKQRSEQVLPVLMNGQEDALWCTEMERIFGFPEHYTDIANMSRSSRHKLIGQAWSVPVIKHLLAPLKEYFACETHEERA</sequence>
<accession>A0A914AM46</accession>
<dbReference type="PROSITE" id="PS00094">
    <property type="entry name" value="C5_MTASE_1"/>
    <property type="match status" value="1"/>
</dbReference>
<feature type="compositionally biased region" description="Polar residues" evidence="12">
    <location>
        <begin position="366"/>
        <end position="379"/>
    </location>
</feature>
<feature type="compositionally biased region" description="Acidic residues" evidence="12">
    <location>
        <begin position="661"/>
        <end position="676"/>
    </location>
</feature>
<organism evidence="15 16">
    <name type="scientific">Patiria miniata</name>
    <name type="common">Bat star</name>
    <name type="synonym">Asterina miniata</name>
    <dbReference type="NCBI Taxonomy" id="46514"/>
    <lineage>
        <taxon>Eukaryota</taxon>
        <taxon>Metazoa</taxon>
        <taxon>Echinodermata</taxon>
        <taxon>Eleutherozoa</taxon>
        <taxon>Asterozoa</taxon>
        <taxon>Asteroidea</taxon>
        <taxon>Valvatacea</taxon>
        <taxon>Valvatida</taxon>
        <taxon>Asterinidae</taxon>
        <taxon>Patiria</taxon>
    </lineage>
</organism>
<dbReference type="OrthoDB" id="641149at2759"/>
<evidence type="ECO:0000256" key="6">
    <source>
        <dbReference type="ARBA" id="ARBA00022691"/>
    </source>
</evidence>
<dbReference type="Proteomes" id="UP000887568">
    <property type="component" value="Unplaced"/>
</dbReference>
<evidence type="ECO:0000256" key="2">
    <source>
        <dbReference type="ARBA" id="ARBA00011975"/>
    </source>
</evidence>
<evidence type="ECO:0000256" key="8">
    <source>
        <dbReference type="ARBA" id="ARBA00022771"/>
    </source>
</evidence>
<dbReference type="SUPFAM" id="SSF53335">
    <property type="entry name" value="S-adenosyl-L-methionine-dependent methyltransferases"/>
    <property type="match status" value="1"/>
</dbReference>
<keyword evidence="9" id="KW-0862">Zinc</keyword>
<dbReference type="Pfam" id="PF00855">
    <property type="entry name" value="PWWP"/>
    <property type="match status" value="1"/>
</dbReference>
<dbReference type="PANTHER" id="PTHR23068:SF25">
    <property type="entry name" value="DNA (CYTOSINE-5)-METHYLTRANSFERASE DRM2"/>
    <property type="match status" value="1"/>
</dbReference>
<feature type="compositionally biased region" description="Polar residues" evidence="12">
    <location>
        <begin position="138"/>
        <end position="148"/>
    </location>
</feature>
<feature type="domain" description="PWWP" evidence="13">
    <location>
        <begin position="1061"/>
        <end position="1119"/>
    </location>
</feature>
<dbReference type="CDD" id="cd05835">
    <property type="entry name" value="PWWP_DNMT3"/>
    <property type="match status" value="1"/>
</dbReference>
<feature type="compositionally biased region" description="Low complexity" evidence="12">
    <location>
        <begin position="423"/>
        <end position="434"/>
    </location>
</feature>
<feature type="region of interest" description="Disordered" evidence="12">
    <location>
        <begin position="571"/>
        <end position="682"/>
    </location>
</feature>
<evidence type="ECO:0000256" key="9">
    <source>
        <dbReference type="ARBA" id="ARBA00022833"/>
    </source>
</evidence>
<feature type="compositionally biased region" description="Basic and acidic residues" evidence="12">
    <location>
        <begin position="240"/>
        <end position="255"/>
    </location>
</feature>
<evidence type="ECO:0000256" key="1">
    <source>
        <dbReference type="ARBA" id="ARBA00004123"/>
    </source>
</evidence>
<feature type="compositionally biased region" description="Basic and acidic residues" evidence="12">
    <location>
        <begin position="760"/>
        <end position="775"/>
    </location>
</feature>
<feature type="compositionally biased region" description="Basic residues" evidence="12">
    <location>
        <begin position="385"/>
        <end position="403"/>
    </location>
</feature>
<reference evidence="15" key="1">
    <citation type="submission" date="2022-11" db="UniProtKB">
        <authorList>
            <consortium name="EnsemblMetazoa"/>
        </authorList>
    </citation>
    <scope>IDENTIFICATION</scope>
</reference>
<dbReference type="InterPro" id="IPR001525">
    <property type="entry name" value="C5_MeTfrase"/>
</dbReference>
<dbReference type="InterPro" id="IPR029063">
    <property type="entry name" value="SAM-dependent_MTases_sf"/>
</dbReference>
<proteinExistence type="inferred from homology"/>
<dbReference type="InterPro" id="IPR025766">
    <property type="entry name" value="ADD"/>
</dbReference>
<dbReference type="InterPro" id="IPR018117">
    <property type="entry name" value="C5_DNA_meth_AS"/>
</dbReference>
<dbReference type="OMA" id="FACETHE"/>
<evidence type="ECO:0000256" key="3">
    <source>
        <dbReference type="ARBA" id="ARBA00022491"/>
    </source>
</evidence>
<feature type="compositionally biased region" description="Basic and acidic residues" evidence="12">
    <location>
        <begin position="156"/>
        <end position="168"/>
    </location>
</feature>
<feature type="compositionally biased region" description="Basic and acidic residues" evidence="12">
    <location>
        <begin position="897"/>
        <end position="907"/>
    </location>
</feature>
<feature type="compositionally biased region" description="Basic and acidic residues" evidence="12">
    <location>
        <begin position="71"/>
        <end position="98"/>
    </location>
</feature>
<feature type="region of interest" description="Disordered" evidence="12">
    <location>
        <begin position="347"/>
        <end position="463"/>
    </location>
</feature>
<comment type="similarity">
    <text evidence="11">Belongs to the class I-like SAM-binding methyltransferase superfamily. C5-methyltransferase family.</text>
</comment>
<dbReference type="SUPFAM" id="SSF57903">
    <property type="entry name" value="FYVE/PHD zinc finger"/>
    <property type="match status" value="1"/>
</dbReference>
<feature type="region of interest" description="Disordered" evidence="12">
    <location>
        <begin position="755"/>
        <end position="786"/>
    </location>
</feature>
<dbReference type="Pfam" id="PF21255">
    <property type="entry name" value="DNMT3_ADD_GATA1-like"/>
    <property type="match status" value="1"/>
</dbReference>
<keyword evidence="5 11" id="KW-0808">Transferase</keyword>
<keyword evidence="10" id="KW-0539">Nucleus</keyword>
<dbReference type="GO" id="GO:0010468">
    <property type="term" value="P:regulation of gene expression"/>
    <property type="evidence" value="ECO:0007669"/>
    <property type="project" value="UniProtKB-ARBA"/>
</dbReference>
<dbReference type="InterPro" id="IPR049554">
    <property type="entry name" value="DNMT3_ADD_PHD"/>
</dbReference>
<keyword evidence="6 11" id="KW-0949">S-adenosyl-L-methionine</keyword>
<dbReference type="PROSITE" id="PS50812">
    <property type="entry name" value="PWWP"/>
    <property type="match status" value="1"/>
</dbReference>
<evidence type="ECO:0000256" key="12">
    <source>
        <dbReference type="SAM" id="MobiDB-lite"/>
    </source>
</evidence>
<feature type="compositionally biased region" description="Polar residues" evidence="12">
    <location>
        <begin position="984"/>
        <end position="994"/>
    </location>
</feature>
<evidence type="ECO:0000256" key="7">
    <source>
        <dbReference type="ARBA" id="ARBA00022723"/>
    </source>
</evidence>
<dbReference type="InterPro" id="IPR011011">
    <property type="entry name" value="Znf_FYVE_PHD"/>
</dbReference>
<dbReference type="RefSeq" id="XP_038064504.1">
    <property type="nucleotide sequence ID" value="XM_038208576.1"/>
</dbReference>
<evidence type="ECO:0000256" key="10">
    <source>
        <dbReference type="ARBA" id="ARBA00023242"/>
    </source>
</evidence>
<dbReference type="Gene3D" id="1.10.720.50">
    <property type="entry name" value="PWWP, helical domain"/>
    <property type="match status" value="1"/>
</dbReference>
<name>A0A914AM46_PATMI</name>
<dbReference type="Gene3D" id="2.30.30.140">
    <property type="match status" value="1"/>
</dbReference>
<feature type="region of interest" description="Disordered" evidence="12">
    <location>
        <begin position="881"/>
        <end position="1053"/>
    </location>
</feature>
<dbReference type="Pfam" id="PF17980">
    <property type="entry name" value="ADD_DNMT3"/>
    <property type="match status" value="1"/>
</dbReference>
<evidence type="ECO:0000313" key="16">
    <source>
        <dbReference type="Proteomes" id="UP000887568"/>
    </source>
</evidence>
<dbReference type="SMART" id="SM00293">
    <property type="entry name" value="PWWP"/>
    <property type="match status" value="1"/>
</dbReference>
<dbReference type="InterPro" id="IPR050390">
    <property type="entry name" value="C5-Methyltransferase"/>
</dbReference>
<feature type="region of interest" description="Disordered" evidence="12">
    <location>
        <begin position="1208"/>
        <end position="1240"/>
    </location>
</feature>
<dbReference type="CDD" id="cd11725">
    <property type="entry name" value="ADDz_Dnmt3"/>
    <property type="match status" value="1"/>
</dbReference>
<dbReference type="PANTHER" id="PTHR23068">
    <property type="entry name" value="DNA CYTOSINE-5- -METHYLTRANSFERASE 3-RELATED"/>
    <property type="match status" value="1"/>
</dbReference>
<feature type="domain" description="PHD-type" evidence="14">
    <location>
        <begin position="1251"/>
        <end position="1383"/>
    </location>
</feature>
<feature type="compositionally biased region" description="Basic and acidic residues" evidence="12">
    <location>
        <begin position="1021"/>
        <end position="1033"/>
    </location>
</feature>
<evidence type="ECO:0000259" key="13">
    <source>
        <dbReference type="PROSITE" id="PS50812"/>
    </source>
</evidence>
<keyword evidence="8" id="KW-0863">Zinc-finger</keyword>
<feature type="compositionally biased region" description="Pro residues" evidence="12">
    <location>
        <begin position="1211"/>
        <end position="1221"/>
    </location>
</feature>
<dbReference type="SUPFAM" id="SSF63748">
    <property type="entry name" value="Tudor/PWWP/MBT"/>
    <property type="match status" value="1"/>
</dbReference>